<dbReference type="InterPro" id="IPR002173">
    <property type="entry name" value="Carboh/pur_kinase_PfkB_CS"/>
</dbReference>
<comment type="similarity">
    <text evidence="12">Belongs to the carbohydrate kinase PfkB family. Ribokinase subfamily.</text>
</comment>
<feature type="active site" description="Proton acceptor" evidence="12">
    <location>
        <position position="258"/>
    </location>
</feature>
<comment type="caution">
    <text evidence="12">Lacks conserved residue(s) required for the propagation of feature annotation.</text>
</comment>
<evidence type="ECO:0000256" key="6">
    <source>
        <dbReference type="ARBA" id="ARBA00022741"/>
    </source>
</evidence>
<protein>
    <recommendedName>
        <fullName evidence="3 12">Ribokinase</fullName>
        <shortName evidence="12">RK</shortName>
        <ecNumber evidence="2 12">2.7.1.15</ecNumber>
    </recommendedName>
</protein>
<evidence type="ECO:0000256" key="1">
    <source>
        <dbReference type="ARBA" id="ARBA00005380"/>
    </source>
</evidence>
<evidence type="ECO:0000313" key="15">
    <source>
        <dbReference type="Proteomes" id="UP000626982"/>
    </source>
</evidence>
<keyword evidence="9 12" id="KW-0460">Magnesium</keyword>
<evidence type="ECO:0000313" key="14">
    <source>
        <dbReference type="EMBL" id="GGN77627.1"/>
    </source>
</evidence>
<feature type="binding site" evidence="12">
    <location>
        <position position="291"/>
    </location>
    <ligand>
        <name>K(+)</name>
        <dbReference type="ChEBI" id="CHEBI:29103"/>
    </ligand>
</feature>
<feature type="binding site" evidence="12">
    <location>
        <position position="190"/>
    </location>
    <ligand>
        <name>ATP</name>
        <dbReference type="ChEBI" id="CHEBI:30616"/>
    </ligand>
</feature>
<feature type="binding site" evidence="12">
    <location>
        <position position="254"/>
    </location>
    <ligand>
        <name>K(+)</name>
        <dbReference type="ChEBI" id="CHEBI:29103"/>
    </ligand>
</feature>
<keyword evidence="12" id="KW-0963">Cytoplasm</keyword>
<feature type="binding site" evidence="12">
    <location>
        <position position="288"/>
    </location>
    <ligand>
        <name>K(+)</name>
        <dbReference type="ChEBI" id="CHEBI:29103"/>
    </ligand>
</feature>
<dbReference type="InterPro" id="IPR011611">
    <property type="entry name" value="PfkB_dom"/>
</dbReference>
<keyword evidence="8 12" id="KW-0067">ATP-binding</keyword>
<gene>
    <name evidence="12 14" type="primary">rbsK</name>
    <name evidence="14" type="ORF">GCM10010968_02430</name>
</gene>
<feature type="binding site" evidence="12">
    <location>
        <position position="293"/>
    </location>
    <ligand>
        <name>K(+)</name>
        <dbReference type="ChEBI" id="CHEBI:29103"/>
    </ligand>
</feature>
<dbReference type="Gene3D" id="3.40.1190.20">
    <property type="match status" value="1"/>
</dbReference>
<dbReference type="EMBL" id="BMLM01000001">
    <property type="protein sequence ID" value="GGN77627.1"/>
    <property type="molecule type" value="Genomic_DNA"/>
</dbReference>
<keyword evidence="4 12" id="KW-0808">Transferase</keyword>
<dbReference type="SUPFAM" id="SSF53613">
    <property type="entry name" value="Ribokinase-like"/>
    <property type="match status" value="1"/>
</dbReference>
<dbReference type="Pfam" id="PF00294">
    <property type="entry name" value="PfkB"/>
    <property type="match status" value="1"/>
</dbReference>
<evidence type="ECO:0000256" key="8">
    <source>
        <dbReference type="ARBA" id="ARBA00022840"/>
    </source>
</evidence>
<comment type="subunit">
    <text evidence="12">Homodimer.</text>
</comment>
<evidence type="ECO:0000256" key="10">
    <source>
        <dbReference type="ARBA" id="ARBA00022958"/>
    </source>
</evidence>
<keyword evidence="10 12" id="KW-0630">Potassium</keyword>
<dbReference type="HAMAP" id="MF_01987">
    <property type="entry name" value="Ribokinase"/>
    <property type="match status" value="1"/>
</dbReference>
<comment type="similarity">
    <text evidence="1">Belongs to the carbohydrate kinase pfkB family.</text>
</comment>
<comment type="pathway">
    <text evidence="12">Carbohydrate metabolism; D-ribose degradation; D-ribose 5-phosphate from beta-D-ribopyranose: step 2/2.</text>
</comment>
<keyword evidence="11 12" id="KW-0119">Carbohydrate metabolism</keyword>
<dbReference type="PANTHER" id="PTHR10584">
    <property type="entry name" value="SUGAR KINASE"/>
    <property type="match status" value="1"/>
</dbReference>
<dbReference type="PROSITE" id="PS00584">
    <property type="entry name" value="PFKB_KINASES_2"/>
    <property type="match status" value="1"/>
</dbReference>
<comment type="cofactor">
    <cofactor evidence="12">
        <name>Mg(2+)</name>
        <dbReference type="ChEBI" id="CHEBI:18420"/>
    </cofactor>
    <text evidence="12">Requires a divalent cation, most likely magnesium in vivo, as an electrophilic catalyst to aid phosphoryl group transfer. It is the chelate of the metal and the nucleotide that is the actual substrate.</text>
</comment>
<comment type="function">
    <text evidence="12">Catalyzes the phosphorylation of ribose at O-5 in a reaction requiring ATP and magnesium. The resulting D-ribose-5-phosphate can then be used either for sythesis of nucleotides, histidine, and tryptophan, or as a component of the pentose phosphate pathway.</text>
</comment>
<feature type="binding site" evidence="12">
    <location>
        <begin position="257"/>
        <end position="258"/>
    </location>
    <ligand>
        <name>ATP</name>
        <dbReference type="ChEBI" id="CHEBI:30616"/>
    </ligand>
</feature>
<dbReference type="InterPro" id="IPR002139">
    <property type="entry name" value="Ribo/fructo_kinase"/>
</dbReference>
<comment type="subcellular location">
    <subcellularLocation>
        <location evidence="12">Cytoplasm</location>
    </subcellularLocation>
</comment>
<evidence type="ECO:0000256" key="3">
    <source>
        <dbReference type="ARBA" id="ARBA00016943"/>
    </source>
</evidence>
<evidence type="ECO:0000259" key="13">
    <source>
        <dbReference type="Pfam" id="PF00294"/>
    </source>
</evidence>
<feature type="binding site" evidence="12">
    <location>
        <position position="252"/>
    </location>
    <ligand>
        <name>K(+)</name>
        <dbReference type="ChEBI" id="CHEBI:29103"/>
    </ligand>
</feature>
<keyword evidence="5 12" id="KW-0479">Metal-binding</keyword>
<name>A0ABQ2KCL8_9MICO</name>
<feature type="binding site" evidence="12">
    <location>
        <position position="297"/>
    </location>
    <ligand>
        <name>K(+)</name>
        <dbReference type="ChEBI" id="CHEBI:29103"/>
    </ligand>
</feature>
<comment type="caution">
    <text evidence="14">The sequence shown here is derived from an EMBL/GenBank/DDBJ whole genome shotgun (WGS) entry which is preliminary data.</text>
</comment>
<feature type="binding site" evidence="12">
    <location>
        <begin position="17"/>
        <end position="19"/>
    </location>
    <ligand>
        <name>substrate</name>
    </ligand>
</feature>
<feature type="domain" description="Carbohydrate kinase PfkB" evidence="13">
    <location>
        <begin position="10"/>
        <end position="300"/>
    </location>
</feature>
<dbReference type="InterPro" id="IPR029056">
    <property type="entry name" value="Ribokinase-like"/>
</dbReference>
<feature type="binding site" evidence="12">
    <location>
        <begin position="45"/>
        <end position="49"/>
    </location>
    <ligand>
        <name>substrate</name>
    </ligand>
</feature>
<proteinExistence type="inferred from homology"/>
<evidence type="ECO:0000256" key="12">
    <source>
        <dbReference type="HAMAP-Rule" id="MF_01987"/>
    </source>
</evidence>
<evidence type="ECO:0000256" key="4">
    <source>
        <dbReference type="ARBA" id="ARBA00022679"/>
    </source>
</evidence>
<reference evidence="15" key="1">
    <citation type="journal article" date="2019" name="Int. J. Syst. Evol. Microbiol.">
        <title>The Global Catalogue of Microorganisms (GCM) 10K type strain sequencing project: providing services to taxonomists for standard genome sequencing and annotation.</title>
        <authorList>
            <consortium name="The Broad Institute Genomics Platform"/>
            <consortium name="The Broad Institute Genome Sequencing Center for Infectious Disease"/>
            <person name="Wu L."/>
            <person name="Ma J."/>
        </authorList>
    </citation>
    <scope>NUCLEOTIDE SEQUENCE [LARGE SCALE GENOMIC DNA]</scope>
    <source>
        <strain evidence="15">CGMCC 1.6960</strain>
    </source>
</reference>
<evidence type="ECO:0000256" key="9">
    <source>
        <dbReference type="ARBA" id="ARBA00022842"/>
    </source>
</evidence>
<feature type="binding site" evidence="12">
    <location>
        <position position="146"/>
    </location>
    <ligand>
        <name>substrate</name>
    </ligand>
</feature>
<dbReference type="PANTHER" id="PTHR10584:SF166">
    <property type="entry name" value="RIBOKINASE"/>
    <property type="match status" value="1"/>
</dbReference>
<organism evidence="14 15">
    <name type="scientific">Agrococcus terreus</name>
    <dbReference type="NCBI Taxonomy" id="574649"/>
    <lineage>
        <taxon>Bacteria</taxon>
        <taxon>Bacillati</taxon>
        <taxon>Actinomycetota</taxon>
        <taxon>Actinomycetes</taxon>
        <taxon>Micrococcales</taxon>
        <taxon>Microbacteriaceae</taxon>
        <taxon>Agrococcus</taxon>
    </lineage>
</organism>
<sequence>MGEAGRRDGVLVVGSVSVDVTAFASRLPAPGETVLGEACTLVLGGKGANQAVAAARAGAPTRFVARIGDDPFAAIVAAGLADAGVDLAHVARTEGPTGIAHIRVDAAGENDIVVVANANAALSPDDVDAALTAEAGRSAAMLVQLESPLATVAHAIRRGDEAGLAVVLDPAPAQPLDDALWPHVAVVTPNESEASALTGIAVRDAASAEAAARWFLERGARAAIVTLAGAGAVLVDAAGARRVPPFAVDAVDTTAAGDAFAGALAAALARGDDLDAAARRASAAGALAVTRRGASPSIPTAAEVDALLAR</sequence>
<feature type="binding site" evidence="12">
    <location>
        <position position="258"/>
    </location>
    <ligand>
        <name>substrate</name>
    </ligand>
</feature>
<dbReference type="EC" id="2.7.1.15" evidence="2 12"/>
<comment type="catalytic activity">
    <reaction evidence="12">
        <text>D-ribose + ATP = D-ribose 5-phosphate + ADP + H(+)</text>
        <dbReference type="Rhea" id="RHEA:13697"/>
        <dbReference type="ChEBI" id="CHEBI:15378"/>
        <dbReference type="ChEBI" id="CHEBI:30616"/>
        <dbReference type="ChEBI" id="CHEBI:47013"/>
        <dbReference type="ChEBI" id="CHEBI:78346"/>
        <dbReference type="ChEBI" id="CHEBI:456216"/>
        <dbReference type="EC" id="2.7.1.15"/>
    </reaction>
</comment>
<keyword evidence="7 12" id="KW-0418">Kinase</keyword>
<evidence type="ECO:0000256" key="11">
    <source>
        <dbReference type="ARBA" id="ARBA00023277"/>
    </source>
</evidence>
<evidence type="ECO:0000256" key="2">
    <source>
        <dbReference type="ARBA" id="ARBA00012035"/>
    </source>
</evidence>
<keyword evidence="15" id="KW-1185">Reference proteome</keyword>
<comment type="activity regulation">
    <text evidence="12">Activated by a monovalent cation that binds near, but not in, the active site. The most likely occupant of the site in vivo is potassium. Ion binding induces a conformational change that may alter substrate affinity.</text>
</comment>
<dbReference type="PRINTS" id="PR00990">
    <property type="entry name" value="RIBOKINASE"/>
</dbReference>
<dbReference type="Proteomes" id="UP000626982">
    <property type="component" value="Unassembled WGS sequence"/>
</dbReference>
<accession>A0ABQ2KCL8</accession>
<evidence type="ECO:0000256" key="7">
    <source>
        <dbReference type="ARBA" id="ARBA00022777"/>
    </source>
</evidence>
<keyword evidence="6 12" id="KW-0547">Nucleotide-binding</keyword>
<dbReference type="InterPro" id="IPR011877">
    <property type="entry name" value="Ribokinase"/>
</dbReference>
<dbReference type="NCBIfam" id="TIGR02152">
    <property type="entry name" value="D_ribokin_bact"/>
    <property type="match status" value="1"/>
</dbReference>
<evidence type="ECO:0000256" key="5">
    <source>
        <dbReference type="ARBA" id="ARBA00022723"/>
    </source>
</evidence>